<dbReference type="PANTHER" id="PTHR33164:SF99">
    <property type="entry name" value="MARR FAMILY REGULATORY PROTEIN"/>
    <property type="match status" value="1"/>
</dbReference>
<dbReference type="EMBL" id="BAABFB010000075">
    <property type="protein sequence ID" value="GAA4489974.1"/>
    <property type="molecule type" value="Genomic_DNA"/>
</dbReference>
<evidence type="ECO:0000313" key="3">
    <source>
        <dbReference type="Proteomes" id="UP001501183"/>
    </source>
</evidence>
<gene>
    <name evidence="2" type="ORF">GCM10023094_52410</name>
</gene>
<evidence type="ECO:0000259" key="1">
    <source>
        <dbReference type="PROSITE" id="PS50995"/>
    </source>
</evidence>
<dbReference type="InterPro" id="IPR000835">
    <property type="entry name" value="HTH_MarR-typ"/>
</dbReference>
<comment type="caution">
    <text evidence="2">The sequence shown here is derived from an EMBL/GenBank/DDBJ whole genome shotgun (WGS) entry which is preliminary data.</text>
</comment>
<evidence type="ECO:0000313" key="2">
    <source>
        <dbReference type="EMBL" id="GAA4489974.1"/>
    </source>
</evidence>
<dbReference type="PROSITE" id="PS50995">
    <property type="entry name" value="HTH_MARR_2"/>
    <property type="match status" value="1"/>
</dbReference>
<protein>
    <submittedName>
        <fullName evidence="2">MarR family transcriptional regulator</fullName>
    </submittedName>
</protein>
<dbReference type="Pfam" id="PF12802">
    <property type="entry name" value="MarR_2"/>
    <property type="match status" value="1"/>
</dbReference>
<keyword evidence="3" id="KW-1185">Reference proteome</keyword>
<dbReference type="SUPFAM" id="SSF46785">
    <property type="entry name" value="Winged helix' DNA-binding domain"/>
    <property type="match status" value="1"/>
</dbReference>
<sequence>MTATDPTMTALAHSWSALSVLHGRIESRVERALQAGHGLSAREYSLLDVLSRQHDGEGGHLQMRQVADSVVLSQSATTRLVTRMEDRGLLARYLCPTDRRGIYTDVTDDGRRLLEEARPTHNAALREALDQAAADPALAPLVQAIGQLPGDVRSV</sequence>
<reference evidence="3" key="1">
    <citation type="journal article" date="2019" name="Int. J. Syst. Evol. Microbiol.">
        <title>The Global Catalogue of Microorganisms (GCM) 10K type strain sequencing project: providing services to taxonomists for standard genome sequencing and annotation.</title>
        <authorList>
            <consortium name="The Broad Institute Genomics Platform"/>
            <consortium name="The Broad Institute Genome Sequencing Center for Infectious Disease"/>
            <person name="Wu L."/>
            <person name="Ma J."/>
        </authorList>
    </citation>
    <scope>NUCLEOTIDE SEQUENCE [LARGE SCALE GENOMIC DNA]</scope>
    <source>
        <strain evidence="3">JCM 32206</strain>
    </source>
</reference>
<name>A0ABP8PPP4_9NOCA</name>
<dbReference type="InterPro" id="IPR036388">
    <property type="entry name" value="WH-like_DNA-bd_sf"/>
</dbReference>
<dbReference type="SMART" id="SM00347">
    <property type="entry name" value="HTH_MARR"/>
    <property type="match status" value="1"/>
</dbReference>
<proteinExistence type="predicted"/>
<feature type="domain" description="HTH marR-type" evidence="1">
    <location>
        <begin position="4"/>
        <end position="150"/>
    </location>
</feature>
<dbReference type="Gene3D" id="1.10.10.10">
    <property type="entry name" value="Winged helix-like DNA-binding domain superfamily/Winged helix DNA-binding domain"/>
    <property type="match status" value="1"/>
</dbReference>
<dbReference type="RefSeq" id="WP_345352679.1">
    <property type="nucleotide sequence ID" value="NZ_BAABFB010000075.1"/>
</dbReference>
<dbReference type="PANTHER" id="PTHR33164">
    <property type="entry name" value="TRANSCRIPTIONAL REGULATOR, MARR FAMILY"/>
    <property type="match status" value="1"/>
</dbReference>
<accession>A0ABP8PPP4</accession>
<dbReference type="InterPro" id="IPR039422">
    <property type="entry name" value="MarR/SlyA-like"/>
</dbReference>
<organism evidence="2 3">
    <name type="scientific">Rhodococcus olei</name>
    <dbReference type="NCBI Taxonomy" id="2161675"/>
    <lineage>
        <taxon>Bacteria</taxon>
        <taxon>Bacillati</taxon>
        <taxon>Actinomycetota</taxon>
        <taxon>Actinomycetes</taxon>
        <taxon>Mycobacteriales</taxon>
        <taxon>Nocardiaceae</taxon>
        <taxon>Rhodococcus</taxon>
    </lineage>
</organism>
<dbReference type="InterPro" id="IPR036390">
    <property type="entry name" value="WH_DNA-bd_sf"/>
</dbReference>
<dbReference type="Proteomes" id="UP001501183">
    <property type="component" value="Unassembled WGS sequence"/>
</dbReference>